<evidence type="ECO:0000313" key="2">
    <source>
        <dbReference type="Proteomes" id="UP000044841"/>
    </source>
</evidence>
<dbReference type="EMBL" id="CYGV01001389">
    <property type="protein sequence ID" value="CUA73494.1"/>
    <property type="molecule type" value="Genomic_DNA"/>
</dbReference>
<name>A0A0K6G535_9AGAM</name>
<gene>
    <name evidence="1" type="ORF">RSOLAG22IIIB_05344</name>
</gene>
<evidence type="ECO:0000313" key="1">
    <source>
        <dbReference type="EMBL" id="CUA73494.1"/>
    </source>
</evidence>
<dbReference type="Proteomes" id="UP000044841">
    <property type="component" value="Unassembled WGS sequence"/>
</dbReference>
<organism evidence="1 2">
    <name type="scientific">Rhizoctonia solani</name>
    <dbReference type="NCBI Taxonomy" id="456999"/>
    <lineage>
        <taxon>Eukaryota</taxon>
        <taxon>Fungi</taxon>
        <taxon>Dikarya</taxon>
        <taxon>Basidiomycota</taxon>
        <taxon>Agaricomycotina</taxon>
        <taxon>Agaricomycetes</taxon>
        <taxon>Cantharellales</taxon>
        <taxon>Ceratobasidiaceae</taxon>
        <taxon>Rhizoctonia</taxon>
    </lineage>
</organism>
<reference evidence="1 2" key="1">
    <citation type="submission" date="2015-07" db="EMBL/GenBank/DDBJ databases">
        <authorList>
            <person name="Noorani M."/>
        </authorList>
    </citation>
    <scope>NUCLEOTIDE SEQUENCE [LARGE SCALE GENOMIC DNA]</scope>
    <source>
        <strain evidence="1">BBA 69670</strain>
    </source>
</reference>
<accession>A0A0K6G535</accession>
<protein>
    <submittedName>
        <fullName evidence="1">Uncharacterized protein</fullName>
    </submittedName>
</protein>
<keyword evidence="2" id="KW-1185">Reference proteome</keyword>
<dbReference type="AlphaFoldDB" id="A0A0K6G535"/>
<sequence>MKKPKMRHFTSACPVETAFPPPLLAKVRVVDKEDYCKSFALESFHDLKKMSLRVVGGYLLTYKEASDAAHKLGLYWNPDPEVYFGCRQKINHWIWSNAPQYWSNRLQPIILEESGESVTKLIFPIIGNTKRVEPDLVYSETEGTPVKFREDAKAMGLPDEFFVNFVTIHKPEIEFSTPPGFPGRIRLRAR</sequence>
<proteinExistence type="predicted"/>